<dbReference type="PANTHER" id="PTHR10404">
    <property type="entry name" value="N-ACETYLATED-ALPHA-LINKED ACIDIC DIPEPTIDASE"/>
    <property type="match status" value="1"/>
</dbReference>
<accession>A0A8J5FCZ5</accession>
<dbReference type="GO" id="GO:0004180">
    <property type="term" value="F:carboxypeptidase activity"/>
    <property type="evidence" value="ECO:0007669"/>
    <property type="project" value="TreeGrafter"/>
</dbReference>
<dbReference type="Proteomes" id="UP000734854">
    <property type="component" value="Unassembled WGS sequence"/>
</dbReference>
<sequence>MPLEWKDDLRLAAESGVGPGRTLVSFTYQEDRKLSKIQNIFGVILGREEADRYVILGNHRDAWTFGAVDPNSGTATLLDRLLSSLIGSTEWVEQNLGWLTAKAVAYLNVDCAVQGDGFFAGASPQLDDLLVQVMKQIQDPDIKGTAVYDTWVTKSGGVNKIERLGRADSDFSAFLHIAGVPSTDMFYGDGMPIFSIIILNNCP</sequence>
<comment type="caution">
    <text evidence="1">The sequence shown here is derived from an EMBL/GenBank/DDBJ whole genome shotgun (WGS) entry which is preliminary data.</text>
</comment>
<dbReference type="EMBL" id="JACMSC010000015">
    <property type="protein sequence ID" value="KAG6484797.1"/>
    <property type="molecule type" value="Genomic_DNA"/>
</dbReference>
<dbReference type="PANTHER" id="PTHR10404:SF75">
    <property type="entry name" value="GLUTAMATE CARBOXYPEPTIDASE AMP1-RELATED"/>
    <property type="match status" value="1"/>
</dbReference>
<organism evidence="1 2">
    <name type="scientific">Zingiber officinale</name>
    <name type="common">Ginger</name>
    <name type="synonym">Amomum zingiber</name>
    <dbReference type="NCBI Taxonomy" id="94328"/>
    <lineage>
        <taxon>Eukaryota</taxon>
        <taxon>Viridiplantae</taxon>
        <taxon>Streptophyta</taxon>
        <taxon>Embryophyta</taxon>
        <taxon>Tracheophyta</taxon>
        <taxon>Spermatophyta</taxon>
        <taxon>Magnoliopsida</taxon>
        <taxon>Liliopsida</taxon>
        <taxon>Zingiberales</taxon>
        <taxon>Zingiberaceae</taxon>
        <taxon>Zingiber</taxon>
    </lineage>
</organism>
<reference evidence="1 2" key="1">
    <citation type="submission" date="2020-08" db="EMBL/GenBank/DDBJ databases">
        <title>Plant Genome Project.</title>
        <authorList>
            <person name="Zhang R.-G."/>
        </authorList>
    </citation>
    <scope>NUCLEOTIDE SEQUENCE [LARGE SCALE GENOMIC DNA]</scope>
    <source>
        <tissue evidence="1">Rhizome</tissue>
    </source>
</reference>
<dbReference type="SUPFAM" id="SSF53187">
    <property type="entry name" value="Zn-dependent exopeptidases"/>
    <property type="match status" value="1"/>
</dbReference>
<protein>
    <submittedName>
        <fullName evidence="1">Uncharacterized protein</fullName>
    </submittedName>
</protein>
<gene>
    <name evidence="1" type="ORF">ZIOFF_053322</name>
</gene>
<dbReference type="InterPro" id="IPR039373">
    <property type="entry name" value="Peptidase_M28B"/>
</dbReference>
<evidence type="ECO:0000313" key="1">
    <source>
        <dbReference type="EMBL" id="KAG6484797.1"/>
    </source>
</evidence>
<dbReference type="AlphaFoldDB" id="A0A8J5FCZ5"/>
<name>A0A8J5FCZ5_ZINOF</name>
<proteinExistence type="predicted"/>
<dbReference type="Gene3D" id="3.40.630.10">
    <property type="entry name" value="Zn peptidases"/>
    <property type="match status" value="2"/>
</dbReference>
<evidence type="ECO:0000313" key="2">
    <source>
        <dbReference type="Proteomes" id="UP000734854"/>
    </source>
</evidence>
<keyword evidence="2" id="KW-1185">Reference proteome</keyword>